<dbReference type="CDD" id="cd01298">
    <property type="entry name" value="ATZ_TRZ_like"/>
    <property type="match status" value="1"/>
</dbReference>
<dbReference type="AlphaFoldDB" id="A0A2U3D724"/>
<dbReference type="Gene3D" id="2.30.40.10">
    <property type="entry name" value="Urease, subunit C, domain 1"/>
    <property type="match status" value="1"/>
</dbReference>
<feature type="binding site" evidence="4">
    <location>
        <position position="213"/>
    </location>
    <ligand>
        <name>substrate</name>
    </ligand>
</feature>
<reference evidence="6 7" key="1">
    <citation type="submission" date="2016-11" db="EMBL/GenBank/DDBJ databases">
        <title>Comparative genomics of Acidibacillus ferroxidans species.</title>
        <authorList>
            <person name="Oliveira G."/>
            <person name="Nunes G."/>
            <person name="Oliveira R."/>
            <person name="Araujo F."/>
            <person name="Salim A."/>
            <person name="Scholte L."/>
            <person name="Morais D."/>
            <person name="Nancucheo I."/>
            <person name="Johnson D.B."/>
            <person name="Grail B."/>
            <person name="Bittencourt J."/>
            <person name="Valadares R."/>
        </authorList>
    </citation>
    <scope>NUCLEOTIDE SEQUENCE [LARGE SCALE GENOMIC DNA]</scope>
    <source>
        <strain evidence="6 7">Y002</strain>
    </source>
</reference>
<dbReference type="SUPFAM" id="SSF51556">
    <property type="entry name" value="Metallo-dependent hydrolases"/>
    <property type="match status" value="1"/>
</dbReference>
<feature type="binding site" evidence="4">
    <location>
        <position position="66"/>
    </location>
    <ligand>
        <name>Zn(2+)</name>
        <dbReference type="ChEBI" id="CHEBI:29105"/>
    </ligand>
</feature>
<feature type="binding site" evidence="4">
    <location>
        <position position="298"/>
    </location>
    <ligand>
        <name>substrate</name>
    </ligand>
</feature>
<evidence type="ECO:0000256" key="1">
    <source>
        <dbReference type="ARBA" id="ARBA00022723"/>
    </source>
</evidence>
<comment type="cofactor">
    <cofactor evidence="4">
        <name>Zn(2+)</name>
        <dbReference type="ChEBI" id="CHEBI:29105"/>
    </cofactor>
    <text evidence="4">Binds 1 zinc ion per subunit.</text>
</comment>
<dbReference type="Gene3D" id="3.20.20.140">
    <property type="entry name" value="Metal-dependent hydrolases"/>
    <property type="match status" value="1"/>
</dbReference>
<feature type="domain" description="Amidohydrolase-related" evidence="5">
    <location>
        <begin position="56"/>
        <end position="401"/>
    </location>
</feature>
<keyword evidence="7" id="KW-1185">Reference proteome</keyword>
<comment type="function">
    <text evidence="4">Catalyzes the deamination of 5-methylthioadenosine and S-adenosyl-L-homocysteine into 5-methylthioinosine and S-inosyl-L-homocysteine, respectively. Is also able to deaminate adenosine.</text>
</comment>
<dbReference type="EC" id="3.5.4.28" evidence="4"/>
<keyword evidence="3 4" id="KW-0862">Zinc</keyword>
<comment type="catalytic activity">
    <reaction evidence="4">
        <text>S-methyl-5'-thioadenosine + H2O + H(+) = S-methyl-5'-thioinosine + NH4(+)</text>
        <dbReference type="Rhea" id="RHEA:25025"/>
        <dbReference type="ChEBI" id="CHEBI:15377"/>
        <dbReference type="ChEBI" id="CHEBI:15378"/>
        <dbReference type="ChEBI" id="CHEBI:17509"/>
        <dbReference type="ChEBI" id="CHEBI:28938"/>
        <dbReference type="ChEBI" id="CHEBI:48595"/>
        <dbReference type="EC" id="3.5.4.31"/>
    </reaction>
</comment>
<feature type="binding site" evidence="4">
    <location>
        <position position="183"/>
    </location>
    <ligand>
        <name>substrate</name>
    </ligand>
</feature>
<dbReference type="InterPro" id="IPR023512">
    <property type="entry name" value="Deaminase_MtaD/DadD"/>
</dbReference>
<evidence type="ECO:0000259" key="5">
    <source>
        <dbReference type="Pfam" id="PF01979"/>
    </source>
</evidence>
<evidence type="ECO:0000256" key="2">
    <source>
        <dbReference type="ARBA" id="ARBA00022801"/>
    </source>
</evidence>
<dbReference type="GO" id="GO:0050270">
    <property type="term" value="F:S-adenosylhomocysteine deaminase activity"/>
    <property type="evidence" value="ECO:0007669"/>
    <property type="project" value="UniProtKB-UniRule"/>
</dbReference>
<evidence type="ECO:0000256" key="4">
    <source>
        <dbReference type="HAMAP-Rule" id="MF_01281"/>
    </source>
</evidence>
<dbReference type="GO" id="GO:0090614">
    <property type="term" value="F:5'-methylthioadenosine deaminase activity"/>
    <property type="evidence" value="ECO:0007669"/>
    <property type="project" value="UniProtKB-UniRule"/>
</dbReference>
<keyword evidence="2 4" id="KW-0378">Hydrolase</keyword>
<dbReference type="PANTHER" id="PTHR43794:SF11">
    <property type="entry name" value="AMIDOHYDROLASE-RELATED DOMAIN-CONTAINING PROTEIN"/>
    <property type="match status" value="1"/>
</dbReference>
<dbReference type="InterPro" id="IPR011059">
    <property type="entry name" value="Metal-dep_hydrolase_composite"/>
</dbReference>
<dbReference type="Pfam" id="PF01979">
    <property type="entry name" value="Amidohydro_1"/>
    <property type="match status" value="1"/>
</dbReference>
<dbReference type="HAMAP" id="MF_01281">
    <property type="entry name" value="MTA_SAH_deamin"/>
    <property type="match status" value="1"/>
</dbReference>
<dbReference type="FunFam" id="3.20.20.140:FF:000014">
    <property type="entry name" value="5-methylthioadenosine/S-adenosylhomocysteine deaminase"/>
    <property type="match status" value="1"/>
</dbReference>
<feature type="binding site" evidence="4">
    <location>
        <position position="64"/>
    </location>
    <ligand>
        <name>Zn(2+)</name>
        <dbReference type="ChEBI" id="CHEBI:29105"/>
    </ligand>
</feature>
<dbReference type="EMBL" id="MPDK01000019">
    <property type="protein sequence ID" value="PWI57078.1"/>
    <property type="molecule type" value="Genomic_DNA"/>
</dbReference>
<dbReference type="InterPro" id="IPR006680">
    <property type="entry name" value="Amidohydro-rel"/>
</dbReference>
<gene>
    <name evidence="4" type="primary">mtaD</name>
    <name evidence="6" type="ORF">BM613_10535</name>
</gene>
<accession>A0A2U3D724</accession>
<name>A0A2U3D724_SULT2</name>
<comment type="caution">
    <text evidence="4">Lacks conserved residue(s) required for the propagation of feature annotation.</text>
</comment>
<comment type="caution">
    <text evidence="6">The sequence shown here is derived from an EMBL/GenBank/DDBJ whole genome shotgun (WGS) entry which is preliminary data.</text>
</comment>
<dbReference type="EC" id="3.5.4.31" evidence="4"/>
<proteinExistence type="inferred from homology"/>
<feature type="binding site" evidence="4">
    <location>
        <position position="298"/>
    </location>
    <ligand>
        <name>Zn(2+)</name>
        <dbReference type="ChEBI" id="CHEBI:29105"/>
    </ligand>
</feature>
<feature type="binding site" evidence="4">
    <location>
        <position position="145"/>
    </location>
    <ligand>
        <name>substrate</name>
    </ligand>
</feature>
<dbReference type="InterPro" id="IPR032466">
    <property type="entry name" value="Metal_Hydrolase"/>
</dbReference>
<dbReference type="SUPFAM" id="SSF51338">
    <property type="entry name" value="Composite domain of metallo-dependent hydrolases"/>
    <property type="match status" value="1"/>
</dbReference>
<organism evidence="6 7">
    <name type="scientific">Sulfoacidibacillus thermotolerans</name>
    <name type="common">Acidibacillus sulfuroxidans</name>
    <dbReference type="NCBI Taxonomy" id="1765684"/>
    <lineage>
        <taxon>Bacteria</taxon>
        <taxon>Bacillati</taxon>
        <taxon>Bacillota</taxon>
        <taxon>Bacilli</taxon>
        <taxon>Bacillales</taxon>
        <taxon>Alicyclobacillaceae</taxon>
        <taxon>Sulfoacidibacillus</taxon>
    </lineage>
</organism>
<sequence>MNWLIENVAYFDGIHNTCMERGYVLVRDGKIEALGAGEAPLCDASYERIDGKDRLLLPGFINTHGHAAMSLLRGYADDLPLHTWLKDLIWPAEAVLSPDDIELGTELAMLEMLETGTTTFTDMYADMDRVANATIRAGMRAVLGRGLIGFDDVNLEKLAESESFVRMYEGAGEGLIHTTFAPHAPYTCPPDYLKHVITRSQQLAVPLQIHIAETAKEVADSYSEYGKSPVELLYETGLFECQIIGAHCVHLTDRDIELMAEHHVHVAHNPGSNLKLGSGIAPLRKLLEQNIVVGLGTDGAASNNKLDLYEELRLVALLHKGVEQDATAIDAFSALRLVTNEGAKTLFLDPMLGTLQPGAPADFQFIDISGPRYYPRHNLLSHIVYSSHGGDVTDVFVAGKPLFRKREHLTLDKEKVFYNVKRVVQKFPLSQRVNV</sequence>
<dbReference type="InterPro" id="IPR050287">
    <property type="entry name" value="MTA/SAH_deaminase"/>
</dbReference>
<evidence type="ECO:0000313" key="6">
    <source>
        <dbReference type="EMBL" id="PWI57078.1"/>
    </source>
</evidence>
<dbReference type="GO" id="GO:0046872">
    <property type="term" value="F:metal ion binding"/>
    <property type="evidence" value="ECO:0007669"/>
    <property type="project" value="UniProtKB-KW"/>
</dbReference>
<feature type="binding site" evidence="4">
    <location>
        <position position="210"/>
    </location>
    <ligand>
        <name>Zn(2+)</name>
        <dbReference type="ChEBI" id="CHEBI:29105"/>
    </ligand>
</feature>
<dbReference type="PANTHER" id="PTHR43794">
    <property type="entry name" value="AMINOHYDROLASE SSNA-RELATED"/>
    <property type="match status" value="1"/>
</dbReference>
<dbReference type="OrthoDB" id="9807210at2"/>
<feature type="binding site" evidence="4">
    <location>
        <position position="93"/>
    </location>
    <ligand>
        <name>substrate</name>
    </ligand>
</feature>
<protein>
    <recommendedName>
        <fullName evidence="4">5-methylthioadenosine/S-adenosylhomocysteine deaminase</fullName>
        <shortName evidence="4">MTA/SAH deaminase</shortName>
        <ecNumber evidence="4">3.5.4.28</ecNumber>
        <ecNumber evidence="4">3.5.4.31</ecNumber>
    </recommendedName>
</protein>
<dbReference type="RefSeq" id="WP_109431159.1">
    <property type="nucleotide sequence ID" value="NZ_MPDK01000019.1"/>
</dbReference>
<keyword evidence="1 4" id="KW-0479">Metal-binding</keyword>
<comment type="catalytic activity">
    <reaction evidence="4">
        <text>S-adenosyl-L-homocysteine + H2O + H(+) = S-inosyl-L-homocysteine + NH4(+)</text>
        <dbReference type="Rhea" id="RHEA:20716"/>
        <dbReference type="ChEBI" id="CHEBI:15377"/>
        <dbReference type="ChEBI" id="CHEBI:15378"/>
        <dbReference type="ChEBI" id="CHEBI:28938"/>
        <dbReference type="ChEBI" id="CHEBI:57856"/>
        <dbReference type="ChEBI" id="CHEBI:57985"/>
        <dbReference type="EC" id="3.5.4.28"/>
    </reaction>
</comment>
<evidence type="ECO:0000313" key="7">
    <source>
        <dbReference type="Proteomes" id="UP000245380"/>
    </source>
</evidence>
<evidence type="ECO:0000256" key="3">
    <source>
        <dbReference type="ARBA" id="ARBA00022833"/>
    </source>
</evidence>
<comment type="similarity">
    <text evidence="4">Belongs to the metallo-dependent hydrolases superfamily. MTA/SAH deaminase family.</text>
</comment>
<dbReference type="Proteomes" id="UP000245380">
    <property type="component" value="Unassembled WGS sequence"/>
</dbReference>